<evidence type="ECO:0000256" key="3">
    <source>
        <dbReference type="SAM" id="SignalP"/>
    </source>
</evidence>
<dbReference type="PROSITE" id="PS00194">
    <property type="entry name" value="THIOREDOXIN_1"/>
    <property type="match status" value="1"/>
</dbReference>
<dbReference type="EMBL" id="JBANRG010000019">
    <property type="protein sequence ID" value="KAK7457763.1"/>
    <property type="molecule type" value="Genomic_DNA"/>
</dbReference>
<dbReference type="CDD" id="cd02961">
    <property type="entry name" value="PDI_a_family"/>
    <property type="match status" value="1"/>
</dbReference>
<keyword evidence="6" id="KW-1185">Reference proteome</keyword>
<evidence type="ECO:0000313" key="6">
    <source>
        <dbReference type="Proteomes" id="UP001498398"/>
    </source>
</evidence>
<evidence type="ECO:0000313" key="5">
    <source>
        <dbReference type="EMBL" id="KAK7457763.1"/>
    </source>
</evidence>
<dbReference type="InterPro" id="IPR017937">
    <property type="entry name" value="Thioredoxin_CS"/>
</dbReference>
<organism evidence="5 6">
    <name type="scientific">Marasmiellus scandens</name>
    <dbReference type="NCBI Taxonomy" id="2682957"/>
    <lineage>
        <taxon>Eukaryota</taxon>
        <taxon>Fungi</taxon>
        <taxon>Dikarya</taxon>
        <taxon>Basidiomycota</taxon>
        <taxon>Agaricomycotina</taxon>
        <taxon>Agaricomycetes</taxon>
        <taxon>Agaricomycetidae</taxon>
        <taxon>Agaricales</taxon>
        <taxon>Marasmiineae</taxon>
        <taxon>Omphalotaceae</taxon>
        <taxon>Marasmiellus</taxon>
    </lineage>
</organism>
<feature type="domain" description="Thioredoxin" evidence="4">
    <location>
        <begin position="232"/>
        <end position="355"/>
    </location>
</feature>
<dbReference type="InterPro" id="IPR036249">
    <property type="entry name" value="Thioredoxin-like_sf"/>
</dbReference>
<comment type="caution">
    <text evidence="5">The sequence shown here is derived from an EMBL/GenBank/DDBJ whole genome shotgun (WGS) entry which is preliminary data.</text>
</comment>
<dbReference type="PANTHER" id="PTHR45672">
    <property type="entry name" value="PROTEIN DISULFIDE-ISOMERASE C17H9.14C-RELATED"/>
    <property type="match status" value="1"/>
</dbReference>
<dbReference type="Pfam" id="PF00085">
    <property type="entry name" value="Thioredoxin"/>
    <property type="match status" value="2"/>
</dbReference>
<sequence>MMKLAAAFTLFFLLCCLPSSLSLYSSRAVELTWNSFDSEVETGLWFIQFTSPYCGHCRRFAPEWDKFIAVVQDDFGSLDVQFAEVDCSKYGGLCDWESIKGYPTLRLYRDGRTVDQFKGPREVGLLLDFLKSNLVGTATDYNDWNALTQTYGSVKVSPNSLADVTGQGSWVVKYCFAQSKECQRLEPKWRILVDSPPEVPGLRYAELDCELHDDFCQDISTPRADYYVDGQLQQIWPLRRLPFFKPNPFGKVLELSDSEVFHETADDGPMIVKFSAPGCRGCKRFPPSLWDTIARDMKEEITVAEVDCEVHENICQSEQVDVYPSVFFYDGMSRVEFTGQRTYQPLVDFVKEQKSSAELKVEQPKTEVVGADDVTQEILDSD</sequence>
<dbReference type="PROSITE" id="PS51352">
    <property type="entry name" value="THIOREDOXIN_2"/>
    <property type="match status" value="2"/>
</dbReference>
<name>A0ABR1JHA6_9AGAR</name>
<reference evidence="5 6" key="1">
    <citation type="submission" date="2024-01" db="EMBL/GenBank/DDBJ databases">
        <title>A draft genome for the cacao thread blight pathogen Marasmiellus scandens.</title>
        <authorList>
            <person name="Baruah I.K."/>
            <person name="Leung J."/>
            <person name="Bukari Y."/>
            <person name="Amoako-Attah I."/>
            <person name="Meinhardt L.W."/>
            <person name="Bailey B.A."/>
            <person name="Cohen S.P."/>
        </authorList>
    </citation>
    <scope>NUCLEOTIDE SEQUENCE [LARGE SCALE GENOMIC DNA]</scope>
    <source>
        <strain evidence="5 6">GH-19</strain>
    </source>
</reference>
<accession>A0ABR1JHA6</accession>
<protein>
    <recommendedName>
        <fullName evidence="4">Thioredoxin domain-containing protein</fullName>
    </recommendedName>
</protein>
<dbReference type="PANTHER" id="PTHR45672:SF3">
    <property type="entry name" value="THIOREDOXIN DOMAIN-CONTAINING PROTEIN 5"/>
    <property type="match status" value="1"/>
</dbReference>
<dbReference type="Gene3D" id="3.40.30.10">
    <property type="entry name" value="Glutaredoxin"/>
    <property type="match status" value="2"/>
</dbReference>
<gene>
    <name evidence="5" type="ORF">VKT23_010102</name>
</gene>
<proteinExistence type="inferred from homology"/>
<evidence type="ECO:0000256" key="1">
    <source>
        <dbReference type="ARBA" id="ARBA00006347"/>
    </source>
</evidence>
<dbReference type="Proteomes" id="UP001498398">
    <property type="component" value="Unassembled WGS sequence"/>
</dbReference>
<dbReference type="InterPro" id="IPR051063">
    <property type="entry name" value="PDI"/>
</dbReference>
<dbReference type="SUPFAM" id="SSF52833">
    <property type="entry name" value="Thioredoxin-like"/>
    <property type="match status" value="2"/>
</dbReference>
<comment type="similarity">
    <text evidence="1">Belongs to the protein disulfide isomerase family.</text>
</comment>
<feature type="signal peptide" evidence="3">
    <location>
        <begin position="1"/>
        <end position="22"/>
    </location>
</feature>
<feature type="domain" description="Thioredoxin" evidence="4">
    <location>
        <begin position="20"/>
        <end position="135"/>
    </location>
</feature>
<evidence type="ECO:0000256" key="2">
    <source>
        <dbReference type="ARBA" id="ARBA00022729"/>
    </source>
</evidence>
<feature type="chain" id="PRO_5046184258" description="Thioredoxin domain-containing protein" evidence="3">
    <location>
        <begin position="23"/>
        <end position="382"/>
    </location>
</feature>
<keyword evidence="2 3" id="KW-0732">Signal</keyword>
<evidence type="ECO:0000259" key="4">
    <source>
        <dbReference type="PROSITE" id="PS51352"/>
    </source>
</evidence>
<dbReference type="InterPro" id="IPR013766">
    <property type="entry name" value="Thioredoxin_domain"/>
</dbReference>